<dbReference type="RefSeq" id="XP_781932.1">
    <property type="nucleotide sequence ID" value="XM_776839.5"/>
</dbReference>
<dbReference type="GeneID" id="576540"/>
<reference evidence="2" key="1">
    <citation type="submission" date="2015-02" db="EMBL/GenBank/DDBJ databases">
        <title>Genome sequencing for Strongylocentrotus purpuratus.</title>
        <authorList>
            <person name="Murali S."/>
            <person name="Liu Y."/>
            <person name="Vee V."/>
            <person name="English A."/>
            <person name="Wang M."/>
            <person name="Skinner E."/>
            <person name="Han Y."/>
            <person name="Muzny D.M."/>
            <person name="Worley K.C."/>
            <person name="Gibbs R.A."/>
        </authorList>
    </citation>
    <scope>NUCLEOTIDE SEQUENCE</scope>
</reference>
<name>A0A7M7RA45_STRPU</name>
<dbReference type="InParanoid" id="A0A7M7RA45"/>
<evidence type="ECO:0008006" key="3">
    <source>
        <dbReference type="Google" id="ProtNLM"/>
    </source>
</evidence>
<reference evidence="1" key="2">
    <citation type="submission" date="2021-01" db="UniProtKB">
        <authorList>
            <consortium name="EnsemblMetazoa"/>
        </authorList>
    </citation>
    <scope>IDENTIFICATION</scope>
</reference>
<dbReference type="EnsemblMetazoa" id="XM_776839">
    <property type="protein sequence ID" value="XP_781932"/>
    <property type="gene ID" value="LOC576540"/>
</dbReference>
<dbReference type="KEGG" id="spu:576540"/>
<evidence type="ECO:0000313" key="2">
    <source>
        <dbReference type="Proteomes" id="UP000007110"/>
    </source>
</evidence>
<dbReference type="InterPro" id="IPR029063">
    <property type="entry name" value="SAM-dependent_MTases_sf"/>
</dbReference>
<proteinExistence type="predicted"/>
<sequence length="297" mass="33336">MNNNLPAGMTSIMEDLDRYKDTFMTGFWPNSGDVAVIRSWLRDDLDDSVIDEIAQKFSSSLEVNVMGVGTGDGSMDSIIIGKFRQKFGKLRYTVIEPGSVIEQFKNKVHSNDELNDIEFDWKDTTFSEVCRDATSLKNKFVFISAIHSAYYFEDFSDSMSHLLDFLVDGGALMIIANSDDNTLVKFLDNLSWKEENTQSRLTEKTAQFAEAKARPLVTFDLPAQINVTSCFDETSEEGGKLLDFLTEVAYFRETASSDIKKETMSLMKSLSTEGDDGKLYFGTNCKAMIMTKASCCL</sequence>
<dbReference type="OrthoDB" id="5984880at2759"/>
<keyword evidence="2" id="KW-1185">Reference proteome</keyword>
<accession>A0A7M7RA45</accession>
<dbReference type="Proteomes" id="UP000007110">
    <property type="component" value="Unassembled WGS sequence"/>
</dbReference>
<dbReference type="OMA" id="IYYGGRM"/>
<organism evidence="1 2">
    <name type="scientific">Strongylocentrotus purpuratus</name>
    <name type="common">Purple sea urchin</name>
    <dbReference type="NCBI Taxonomy" id="7668"/>
    <lineage>
        <taxon>Eukaryota</taxon>
        <taxon>Metazoa</taxon>
        <taxon>Echinodermata</taxon>
        <taxon>Eleutherozoa</taxon>
        <taxon>Echinozoa</taxon>
        <taxon>Echinoidea</taxon>
        <taxon>Euechinoidea</taxon>
        <taxon>Echinacea</taxon>
        <taxon>Camarodonta</taxon>
        <taxon>Echinidea</taxon>
        <taxon>Strongylocentrotidae</taxon>
        <taxon>Strongylocentrotus</taxon>
    </lineage>
</organism>
<dbReference type="AlphaFoldDB" id="A0A7M7RA45"/>
<dbReference type="Gene3D" id="3.40.50.150">
    <property type="entry name" value="Vaccinia Virus protein VP39"/>
    <property type="match status" value="1"/>
</dbReference>
<evidence type="ECO:0000313" key="1">
    <source>
        <dbReference type="EnsemblMetazoa" id="XP_781932"/>
    </source>
</evidence>
<protein>
    <recommendedName>
        <fullName evidence="3">Histamine N-methyltransferase</fullName>
    </recommendedName>
</protein>
<dbReference type="SUPFAM" id="SSF53335">
    <property type="entry name" value="S-adenosyl-L-methionine-dependent methyltransferases"/>
    <property type="match status" value="1"/>
</dbReference>